<name>A0ABW9RX03_9BACT</name>
<protein>
    <submittedName>
        <fullName evidence="2">PKD domain-containing protein</fullName>
    </submittedName>
</protein>
<evidence type="ECO:0000259" key="1">
    <source>
        <dbReference type="PROSITE" id="PS50093"/>
    </source>
</evidence>
<keyword evidence="3" id="KW-1185">Reference proteome</keyword>
<feature type="domain" description="PKD" evidence="1">
    <location>
        <begin position="1317"/>
        <end position="1395"/>
    </location>
</feature>
<dbReference type="RefSeq" id="WP_155176574.1">
    <property type="nucleotide sequence ID" value="NZ_BAAAFL010000049.1"/>
</dbReference>
<dbReference type="Pfam" id="PF18911">
    <property type="entry name" value="PKD_4"/>
    <property type="match status" value="1"/>
</dbReference>
<organism evidence="2 3">
    <name type="scientific">Fulvivirga kasyanovii</name>
    <dbReference type="NCBI Taxonomy" id="396812"/>
    <lineage>
        <taxon>Bacteria</taxon>
        <taxon>Pseudomonadati</taxon>
        <taxon>Bacteroidota</taxon>
        <taxon>Cytophagia</taxon>
        <taxon>Cytophagales</taxon>
        <taxon>Fulvivirgaceae</taxon>
        <taxon>Fulvivirga</taxon>
    </lineage>
</organism>
<dbReference type="InterPro" id="IPR022409">
    <property type="entry name" value="PKD/Chitinase_dom"/>
</dbReference>
<feature type="domain" description="PKD" evidence="1">
    <location>
        <begin position="1173"/>
        <end position="1234"/>
    </location>
</feature>
<dbReference type="PROSITE" id="PS50093">
    <property type="entry name" value="PKD"/>
    <property type="match status" value="2"/>
</dbReference>
<dbReference type="InterPro" id="IPR035986">
    <property type="entry name" value="PKD_dom_sf"/>
</dbReference>
<reference evidence="2 3" key="1">
    <citation type="submission" date="2019-02" db="EMBL/GenBank/DDBJ databases">
        <authorList>
            <person name="Goldberg S.R."/>
            <person name="Haltli B.A."/>
            <person name="Correa H."/>
            <person name="Russell K.G."/>
        </authorList>
    </citation>
    <scope>NUCLEOTIDE SEQUENCE [LARGE SCALE GENOMIC DNA]</scope>
    <source>
        <strain evidence="2 3">JCM 16186</strain>
    </source>
</reference>
<dbReference type="Gene3D" id="2.60.40.10">
    <property type="entry name" value="Immunoglobulins"/>
    <property type="match status" value="2"/>
</dbReference>
<sequence length="1504" mass="165711">MSNTLLFKGYSSSLVVLFFLLVSLGLQLGVVQGQSPDVAATNRFAQNPVGLYSGIPGISLPVGGIDSHSLSVGLSMSYHAGGVKVEDYASSVGLGWSLSAGGTISRVVRGIDDFDTRGHLNMPVADLTDLNKSCLVNGTDQYNKVEQMLGGTRDSSPDIFYFTFPGGSGKFVFDNNGHPVVLDQFGLKIEKPDGPTGTWVLTTLSGTQYTFGGASHVETSNDVATAWYLKKITDLSGEVAVFNYEQVSFTQPLPALKTRHHLIKGTACESKTTEVERNETITTFYPAEIILNDSRIEFVTSERCDLPGAKKVDAIRIYHNQDELLKKISFQYECDASKQRLWLMSMQESGEDGSMLRPTRFGYYNKALLPGVDSYAQDHWGYYNAANNEDLVPAFNTSSTHFYDGANRDTDIEKVKYGVLHRIDHPQGSITEYDYESQQYKPYTVTETYTYEPVPQSRELCYGGFTECAGNEVTGTSSFSLNRENSLVQVNYHLKRTEETYNNVTTKTAVHIKNTGTGAIVFTKNLPDVGEISGTQSLTLPMGNYEMWVDYAGNVDHQNGGQKASISVNYNTYTKVGVPGYISHGGGLRVKKIVEKDGQGLNPSLVKRYEYTDPGTTTSSGRLMIRPQYYYYSDMPYYETDLGNNVVAVHNCTYLIAQSTSVVPLATSAQGGYVGYDYVTVYEGEEQQPSNGRVIYEYYNASDEPNYGYIIDSGLPSSSYEQTPLPGVPPVVTEPRKGYLKKSTVERYYQSGYYPVKETTYNYITTPKTAVKGWILSGLVDKINLPANEGCKYLEMAGYTYQSSLISLQGTTRVAYDGKESLTGNATSSSTQYLYNTSYPYLTREEWAVDGTGKTYKSKYRRVTDFDDAAMNGVVGIIKSLNQLGIIIDQQQWVEENGTEKLYGSQVTLFDHINNMIVPSSNYSAVLETPANNWTSYNGYGEPASPYELNATYTYDEDATLIEVTDKTGQYESMLYGYADKVAIARVSHAHHNQIAYGSFEATAPGNWENLDDNMIEEHDSKTGNRSYSGSLSKCCLPAGTYTVALWAKGTGHSITIAGKSKTTSPAWTYYVWEGLSGGSITINNTGALIDEVRLYPEGALMQTSTYKPDIGLTSSTGVNGQSVYYEYDGLHRKRLIKDQDGNIVSHLNYGVVGIAGFIEHQPLLLGTPSAFSFATSDGRSALDYSWDFGDGQAALNGQTVNKTYSQPGAHTVTLTISDGEDIIDVYTRQVYVELSGEIQIEDLGNRQVALSVSGSEANLTGTTYTWELPDDNTSLSGQSQNYQFHRLGRKTLRLVIKHPEGIETIREAHHLLSGTMTLAFNPTIYNVIQNQEASFSPVLNSNPPDAETVIDYGDGSHGNTFKHRYQTPGTYTVTAYQTHEYYAATPEATLTVNVDYAAPVLEDDDVTVQIDYQGAGVDDDIYTITTAVKYGKPSLTWYWEAKGDSDTWQLLRTGSAPQEAFTFPTTGSGETYSGAFSVRVRVKDANGAYSSYVEVPMLREIPN</sequence>
<evidence type="ECO:0000313" key="2">
    <source>
        <dbReference type="EMBL" id="MTI28748.1"/>
    </source>
</evidence>
<dbReference type="CDD" id="cd00146">
    <property type="entry name" value="PKD"/>
    <property type="match status" value="1"/>
</dbReference>
<dbReference type="Proteomes" id="UP000798808">
    <property type="component" value="Unassembled WGS sequence"/>
</dbReference>
<proteinExistence type="predicted"/>
<dbReference type="SMART" id="SM00089">
    <property type="entry name" value="PKD"/>
    <property type="match status" value="2"/>
</dbReference>
<dbReference type="SUPFAM" id="SSF49299">
    <property type="entry name" value="PKD domain"/>
    <property type="match status" value="2"/>
</dbReference>
<dbReference type="InterPro" id="IPR000601">
    <property type="entry name" value="PKD_dom"/>
</dbReference>
<dbReference type="EMBL" id="SMLW01000671">
    <property type="protein sequence ID" value="MTI28748.1"/>
    <property type="molecule type" value="Genomic_DNA"/>
</dbReference>
<dbReference type="InterPro" id="IPR013783">
    <property type="entry name" value="Ig-like_fold"/>
</dbReference>
<comment type="caution">
    <text evidence="2">The sequence shown here is derived from an EMBL/GenBank/DDBJ whole genome shotgun (WGS) entry which is preliminary data.</text>
</comment>
<evidence type="ECO:0000313" key="3">
    <source>
        <dbReference type="Proteomes" id="UP000798808"/>
    </source>
</evidence>
<gene>
    <name evidence="2" type="ORF">E1163_27565</name>
</gene>
<accession>A0ABW9RX03</accession>